<feature type="transmembrane region" description="Helical" evidence="1">
    <location>
        <begin position="60"/>
        <end position="79"/>
    </location>
</feature>
<evidence type="ECO:0000313" key="2">
    <source>
        <dbReference type="EMBL" id="OGI98289.1"/>
    </source>
</evidence>
<keyword evidence="1" id="KW-1133">Transmembrane helix</keyword>
<proteinExistence type="predicted"/>
<dbReference type="EMBL" id="MFVK01000038">
    <property type="protein sequence ID" value="OGI98289.1"/>
    <property type="molecule type" value="Genomic_DNA"/>
</dbReference>
<dbReference type="Proteomes" id="UP000176479">
    <property type="component" value="Unassembled WGS sequence"/>
</dbReference>
<feature type="transmembrane region" description="Helical" evidence="1">
    <location>
        <begin position="134"/>
        <end position="151"/>
    </location>
</feature>
<protein>
    <submittedName>
        <fullName evidence="2">Uncharacterized protein</fullName>
    </submittedName>
</protein>
<evidence type="ECO:0000313" key="3">
    <source>
        <dbReference type="Proteomes" id="UP000176479"/>
    </source>
</evidence>
<feature type="transmembrane region" description="Helical" evidence="1">
    <location>
        <begin position="99"/>
        <end position="125"/>
    </location>
</feature>
<organism evidence="2 3">
    <name type="scientific">Candidatus Nomurabacteria bacterium RIFCSPLOWO2_02_FULL_40_10</name>
    <dbReference type="NCBI Taxonomy" id="1801786"/>
    <lineage>
        <taxon>Bacteria</taxon>
        <taxon>Candidatus Nomuraibacteriota</taxon>
    </lineage>
</organism>
<name>A0A1F6XVY4_9BACT</name>
<gene>
    <name evidence="2" type="ORF">A3H53_02220</name>
</gene>
<accession>A0A1F6XVY4</accession>
<comment type="caution">
    <text evidence="2">The sequence shown here is derived from an EMBL/GenBank/DDBJ whole genome shotgun (WGS) entry which is preliminary data.</text>
</comment>
<dbReference type="AlphaFoldDB" id="A0A1F6XVY4"/>
<reference evidence="2 3" key="1">
    <citation type="journal article" date="2016" name="Nat. Commun.">
        <title>Thousands of microbial genomes shed light on interconnected biogeochemical processes in an aquifer system.</title>
        <authorList>
            <person name="Anantharaman K."/>
            <person name="Brown C.T."/>
            <person name="Hug L.A."/>
            <person name="Sharon I."/>
            <person name="Castelle C.J."/>
            <person name="Probst A.J."/>
            <person name="Thomas B.C."/>
            <person name="Singh A."/>
            <person name="Wilkins M.J."/>
            <person name="Karaoz U."/>
            <person name="Brodie E.L."/>
            <person name="Williams K.H."/>
            <person name="Hubbard S.S."/>
            <person name="Banfield J.F."/>
        </authorList>
    </citation>
    <scope>NUCLEOTIDE SEQUENCE [LARGE SCALE GENOMIC DNA]</scope>
</reference>
<sequence>MSFSEGLKANGWLTFVSVLFAVGLYYFSLPAIIAGAVYVFVKRESQILGFGEKSMKFSSAFLGALAVAIIVQVILQYLFGINLRTLGQTLHDFGIGGLFVGEITGLMFKQVLALVITGLIFNLWYTRKTESRKLKVLMVVVCFGYFSYHAFDQYAPLSQEVKTRTQSSWTNFRHDFNDLLEAWRGSWGKNASKEAALIDAKSEMPIIKVVFQRSALWQHVSPKFDPLLDEKGEPRYAEKGDQVYVKASERERSKEGILYLRVILTGDNEVGAFVKANVVVNRLPEETPKVITPVAAAANSLSAAQGVYTQPVPQPAIDLSELARPLPSAVMEDVVIANSTEWTDSEVIPHPGESIQFGRLVDDKFAGFEDVKEVEKILARVGGRMPVALRPVARWDGTYIAEVSGTGGANTSNAPLRLKVNDGSPLSVAIRKVKSY</sequence>
<keyword evidence="1" id="KW-0812">Transmembrane</keyword>
<keyword evidence="1" id="KW-0472">Membrane</keyword>
<evidence type="ECO:0000256" key="1">
    <source>
        <dbReference type="SAM" id="Phobius"/>
    </source>
</evidence>
<feature type="transmembrane region" description="Helical" evidence="1">
    <location>
        <begin position="12"/>
        <end position="40"/>
    </location>
</feature>